<feature type="chain" id="PRO_5006033934" description="Carboxypeptidase-like regulatory domain-containing protein" evidence="1">
    <location>
        <begin position="21"/>
        <end position="336"/>
    </location>
</feature>
<keyword evidence="1" id="KW-0732">Signal</keyword>
<dbReference type="Proteomes" id="UP000050827">
    <property type="component" value="Unassembled WGS sequence"/>
</dbReference>
<dbReference type="SUPFAM" id="SSF49464">
    <property type="entry name" value="Carboxypeptidase regulatory domain-like"/>
    <property type="match status" value="1"/>
</dbReference>
<dbReference type="EMBL" id="LCTZ01000002">
    <property type="protein sequence ID" value="KQC30307.1"/>
    <property type="molecule type" value="Genomic_DNA"/>
</dbReference>
<protein>
    <recommendedName>
        <fullName evidence="4">Carboxypeptidase-like regulatory domain-containing protein</fullName>
    </recommendedName>
</protein>
<evidence type="ECO:0000256" key="1">
    <source>
        <dbReference type="SAM" id="SignalP"/>
    </source>
</evidence>
<evidence type="ECO:0000313" key="2">
    <source>
        <dbReference type="EMBL" id="KQC30307.1"/>
    </source>
</evidence>
<reference evidence="2 3" key="1">
    <citation type="submission" date="2015-04" db="EMBL/GenBank/DDBJ databases">
        <title>Complete genome of flavobacterium.</title>
        <authorList>
            <person name="Kwon Y.M."/>
            <person name="Kim S.-J."/>
        </authorList>
    </citation>
    <scope>NUCLEOTIDE SEQUENCE [LARGE SCALE GENOMIC DNA]</scope>
    <source>
        <strain evidence="2 3">DK169</strain>
    </source>
</reference>
<comment type="caution">
    <text evidence="2">The sequence shown here is derived from an EMBL/GenBank/DDBJ whole genome shotgun (WGS) entry which is preliminary data.</text>
</comment>
<name>A0A0N8WG24_9FLAO</name>
<dbReference type="STRING" id="346185.AAY42_10775"/>
<dbReference type="RefSeq" id="WP_055395058.1">
    <property type="nucleotide sequence ID" value="NZ_LCTZ01000002.1"/>
</dbReference>
<accession>A0A0N8WG24</accession>
<organism evidence="2 3">
    <name type="scientific">Flagellimonas eckloniae</name>
    <dbReference type="NCBI Taxonomy" id="346185"/>
    <lineage>
        <taxon>Bacteria</taxon>
        <taxon>Pseudomonadati</taxon>
        <taxon>Bacteroidota</taxon>
        <taxon>Flavobacteriia</taxon>
        <taxon>Flavobacteriales</taxon>
        <taxon>Flavobacteriaceae</taxon>
        <taxon>Flagellimonas</taxon>
    </lineage>
</organism>
<proteinExistence type="predicted"/>
<evidence type="ECO:0000313" key="3">
    <source>
        <dbReference type="Proteomes" id="UP000050827"/>
    </source>
</evidence>
<evidence type="ECO:0008006" key="4">
    <source>
        <dbReference type="Google" id="ProtNLM"/>
    </source>
</evidence>
<dbReference type="InterPro" id="IPR008969">
    <property type="entry name" value="CarboxyPept-like_regulatory"/>
</dbReference>
<dbReference type="OrthoDB" id="1223654at2"/>
<dbReference type="Pfam" id="PF13715">
    <property type="entry name" value="CarbopepD_reg_2"/>
    <property type="match status" value="1"/>
</dbReference>
<dbReference type="Gene3D" id="2.60.40.1120">
    <property type="entry name" value="Carboxypeptidase-like, regulatory domain"/>
    <property type="match status" value="1"/>
</dbReference>
<gene>
    <name evidence="2" type="ORF">AAY42_10775</name>
</gene>
<keyword evidence="3" id="KW-1185">Reference proteome</keyword>
<dbReference type="AlphaFoldDB" id="A0A0N8WG24"/>
<sequence>MSRPCYSFLFLVFFPLFCFSQSYVVQGKVVSKINDEPIVGADVFYDGTSIGTLTDTNGFFELDSKTPINSPLVIQYMGYKTVLIQSTETSFNQVYLEEAVTQLEGVVLEPDTWSRAKKMRIFKKEFLGRTNHRSSILNPEVIRLYYKASNKTLYAYADVPIEITNKKLGYKIKFHLIDFEVTFHNSEGALDAVHKSYYAGTSQFTDLEKDPDKRMIKLRNETYLGSLLHFFRSMYESRLTEEGYQLFQRGSIISENVAYSYQLEEGMLVAEQKIENLGVLYEGKSSLIKVITNPIFVDSYGIFLPPDSIEIGGVMGVHRVGSMLPSDYAYGNNNMD</sequence>
<feature type="signal peptide" evidence="1">
    <location>
        <begin position="1"/>
        <end position="20"/>
    </location>
</feature>